<feature type="domain" description="Glycosyl hydrolase family 13 catalytic" evidence="4">
    <location>
        <begin position="132"/>
        <end position="532"/>
    </location>
</feature>
<dbReference type="InterPro" id="IPR015171">
    <property type="entry name" value="Cyc-maltodext_N"/>
</dbReference>
<reference evidence="5" key="1">
    <citation type="submission" date="2023-04" db="EMBL/GenBank/DDBJ databases">
        <title>Complete genome sequence of Temperatibacter marinus.</title>
        <authorList>
            <person name="Rong J.-C."/>
            <person name="Yi M.-L."/>
            <person name="Zhao Q."/>
        </authorList>
    </citation>
    <scope>NUCLEOTIDE SEQUENCE</scope>
    <source>
        <strain evidence="5">NBRC 110045</strain>
    </source>
</reference>
<dbReference type="Pfam" id="PF00128">
    <property type="entry name" value="Alpha-amylase"/>
    <property type="match status" value="1"/>
</dbReference>
<dbReference type="Gene3D" id="3.20.20.80">
    <property type="entry name" value="Glycosidases"/>
    <property type="match status" value="1"/>
</dbReference>
<dbReference type="GO" id="GO:0016798">
    <property type="term" value="F:hydrolase activity, acting on glycosyl bonds"/>
    <property type="evidence" value="ECO:0007669"/>
    <property type="project" value="UniProtKB-KW"/>
</dbReference>
<feature type="chain" id="PRO_5041300795" evidence="3">
    <location>
        <begin position="22"/>
        <end position="622"/>
    </location>
</feature>
<dbReference type="SUPFAM" id="SSF51445">
    <property type="entry name" value="(Trans)glycosidases"/>
    <property type="match status" value="1"/>
</dbReference>
<dbReference type="GO" id="GO:0005975">
    <property type="term" value="P:carbohydrate metabolic process"/>
    <property type="evidence" value="ECO:0007669"/>
    <property type="project" value="InterPro"/>
</dbReference>
<dbReference type="Proteomes" id="UP001268683">
    <property type="component" value="Chromosome"/>
</dbReference>
<dbReference type="PANTHER" id="PTHR10357">
    <property type="entry name" value="ALPHA-AMYLASE FAMILY MEMBER"/>
    <property type="match status" value="1"/>
</dbReference>
<evidence type="ECO:0000256" key="3">
    <source>
        <dbReference type="SAM" id="SignalP"/>
    </source>
</evidence>
<dbReference type="CDD" id="cd11340">
    <property type="entry name" value="AmyAc_bac_CMD_like_3"/>
    <property type="match status" value="1"/>
</dbReference>
<keyword evidence="2" id="KW-0326">Glycosidase</keyword>
<sequence>MIKKIALFVLSVFIVVSSAQAQSSLKRVEPLNWWVGMKHQDLQLLIYGEKIGHLYPTFSYEGVSLTKVVRTENPNYIFAYLSIGSQAKAGTMKVDLLDEKGVAQHSFAYELKERDAGSADREGFNTSDVMYLVTPDRFVNGDPTNDQIEGMREQSLDRTAGYKRHGGDIQGLEDSLDYIKDMGFTAIWLNPVLENDQPDASYHGYAATDFYKVDRRFGTNEHYRRFVKKAKKQGIKTIMDMILNHSGHKHWFVEDKPTKDWVNFGGSYVNTSHRRQANIDAYASDYDRKMFTDGWFVASMPDLNQRNELMSDYLIQNTIWWVEYADLSGIRMDTYPYPDKHFMTEWTCRLAEEYPSFNVVGEEWFNDPAIVSYWQRGKKNHDGYTSCLRSLMDFPIQEAFRDALKTDDKHWGQGLMKLYDKLVLDFQYPEPEELVVFPDNHDMDRIHTQMGEDADFTRMSLAYFATMRGVPQFYYGTEILMENSAKPGDHGLIRTDFPGGWAGDAVNAFTGKGLTAEQKKTQVYLKKLLQWRKNAKVIHTGDLMHFVPENGVYVFFRYMKSGEKVMVVLNKNDAETRLPLARYAEMLSGRIGVVDVISQEKQDLSQGVLLLDAKTTHIFEVQ</sequence>
<dbReference type="InterPro" id="IPR017853">
    <property type="entry name" value="GH"/>
</dbReference>
<dbReference type="Gene3D" id="2.60.40.1180">
    <property type="entry name" value="Golgi alpha-mannosidase II"/>
    <property type="match status" value="1"/>
</dbReference>
<dbReference type="SUPFAM" id="SSF81296">
    <property type="entry name" value="E set domains"/>
    <property type="match status" value="1"/>
</dbReference>
<evidence type="ECO:0000256" key="1">
    <source>
        <dbReference type="ARBA" id="ARBA00022801"/>
    </source>
</evidence>
<dbReference type="Gene3D" id="2.60.40.10">
    <property type="entry name" value="Immunoglobulins"/>
    <property type="match status" value="1"/>
</dbReference>
<evidence type="ECO:0000313" key="5">
    <source>
        <dbReference type="EMBL" id="WND03808.1"/>
    </source>
</evidence>
<dbReference type="InterPro" id="IPR006047">
    <property type="entry name" value="GH13_cat_dom"/>
</dbReference>
<dbReference type="PANTHER" id="PTHR10357:SF210">
    <property type="entry name" value="MALTODEXTRIN GLUCOSIDASE"/>
    <property type="match status" value="1"/>
</dbReference>
<dbReference type="Pfam" id="PF09087">
    <property type="entry name" value="Cyc-maltodext_N"/>
    <property type="match status" value="1"/>
</dbReference>
<dbReference type="KEGG" id="tmk:QGN29_05395"/>
<dbReference type="SMART" id="SM00642">
    <property type="entry name" value="Aamy"/>
    <property type="match status" value="1"/>
</dbReference>
<keyword evidence="6" id="KW-1185">Reference proteome</keyword>
<dbReference type="InterPro" id="IPR019492">
    <property type="entry name" value="Cyclo-malto-dextrinase_C"/>
</dbReference>
<feature type="signal peptide" evidence="3">
    <location>
        <begin position="1"/>
        <end position="21"/>
    </location>
</feature>
<proteinExistence type="predicted"/>
<dbReference type="RefSeq" id="WP_310799668.1">
    <property type="nucleotide sequence ID" value="NZ_CP123872.1"/>
</dbReference>
<dbReference type="AlphaFoldDB" id="A0AA52EHM0"/>
<accession>A0AA52EHM0</accession>
<keyword evidence="1 5" id="KW-0378">Hydrolase</keyword>
<organism evidence="5 6">
    <name type="scientific">Temperatibacter marinus</name>
    <dbReference type="NCBI Taxonomy" id="1456591"/>
    <lineage>
        <taxon>Bacteria</taxon>
        <taxon>Pseudomonadati</taxon>
        <taxon>Pseudomonadota</taxon>
        <taxon>Alphaproteobacteria</taxon>
        <taxon>Kordiimonadales</taxon>
        <taxon>Temperatibacteraceae</taxon>
        <taxon>Temperatibacter</taxon>
    </lineage>
</organism>
<name>A0AA52EHM0_9PROT</name>
<dbReference type="Pfam" id="PF10438">
    <property type="entry name" value="Cyc-maltodext_C"/>
    <property type="match status" value="1"/>
</dbReference>
<keyword evidence="3" id="KW-0732">Signal</keyword>
<dbReference type="SUPFAM" id="SSF51011">
    <property type="entry name" value="Glycosyl hydrolase domain"/>
    <property type="match status" value="1"/>
</dbReference>
<protein>
    <submittedName>
        <fullName evidence="5">Glycoside hydrolase family 13 protein</fullName>
    </submittedName>
</protein>
<evidence type="ECO:0000259" key="4">
    <source>
        <dbReference type="SMART" id="SM00642"/>
    </source>
</evidence>
<dbReference type="InterPro" id="IPR013780">
    <property type="entry name" value="Glyco_hydro_b"/>
</dbReference>
<dbReference type="InterPro" id="IPR014756">
    <property type="entry name" value="Ig_E-set"/>
</dbReference>
<gene>
    <name evidence="5" type="ORF">QGN29_05395</name>
</gene>
<evidence type="ECO:0000313" key="6">
    <source>
        <dbReference type="Proteomes" id="UP001268683"/>
    </source>
</evidence>
<dbReference type="InterPro" id="IPR013783">
    <property type="entry name" value="Ig-like_fold"/>
</dbReference>
<dbReference type="EMBL" id="CP123872">
    <property type="protein sequence ID" value="WND03808.1"/>
    <property type="molecule type" value="Genomic_DNA"/>
</dbReference>
<evidence type="ECO:0000256" key="2">
    <source>
        <dbReference type="ARBA" id="ARBA00023295"/>
    </source>
</evidence>